<keyword evidence="2" id="KW-1185">Reference proteome</keyword>
<name>A0ABU8P9P3_9HYPH</name>
<sequence>MDNHQFRDCKRPDGTSEAFDDTCIVSLSSPTAGLRQKTPQIRHAHHFATSRPTMNKQGNVCNLTAKQFQKPPP</sequence>
<comment type="caution">
    <text evidence="1">The sequence shown here is derived from an EMBL/GenBank/DDBJ whole genome shotgun (WGS) entry which is preliminary data.</text>
</comment>
<proteinExistence type="predicted"/>
<evidence type="ECO:0000313" key="1">
    <source>
        <dbReference type="EMBL" id="MEJ5018354.1"/>
    </source>
</evidence>
<organism evidence="1 2">
    <name type="scientific">Ochrobactrum vermis</name>
    <dbReference type="NCBI Taxonomy" id="1827297"/>
    <lineage>
        <taxon>Bacteria</taxon>
        <taxon>Pseudomonadati</taxon>
        <taxon>Pseudomonadota</taxon>
        <taxon>Alphaproteobacteria</taxon>
        <taxon>Hyphomicrobiales</taxon>
        <taxon>Brucellaceae</taxon>
        <taxon>Brucella/Ochrobactrum group</taxon>
        <taxon>Ochrobactrum</taxon>
    </lineage>
</organism>
<protein>
    <submittedName>
        <fullName evidence="1">Uncharacterized protein</fullName>
    </submittedName>
</protein>
<evidence type="ECO:0000313" key="2">
    <source>
        <dbReference type="Proteomes" id="UP001375812"/>
    </source>
</evidence>
<dbReference type="RefSeq" id="WP_181153290.1">
    <property type="nucleotide sequence ID" value="NZ_JBBGZH010000001.1"/>
</dbReference>
<accession>A0ABU8P9P3</accession>
<dbReference type="EMBL" id="JBBGZH010000001">
    <property type="protein sequence ID" value="MEJ5018354.1"/>
    <property type="molecule type" value="Genomic_DNA"/>
</dbReference>
<reference evidence="1 2" key="1">
    <citation type="submission" date="2023-12" db="EMBL/GenBank/DDBJ databases">
        <title>Gut-associated functions are favored during microbiome assembly across C. elegans life.</title>
        <authorList>
            <person name="Zimmermann J."/>
        </authorList>
    </citation>
    <scope>NUCLEOTIDE SEQUENCE [LARGE SCALE GENOMIC DNA]</scope>
    <source>
        <strain evidence="1 2">MYb71</strain>
    </source>
</reference>
<dbReference type="Proteomes" id="UP001375812">
    <property type="component" value="Unassembled WGS sequence"/>
</dbReference>
<gene>
    <name evidence="1" type="ORF">WH297_01180</name>
</gene>